<dbReference type="AlphaFoldDB" id="A0AAW0DAX2"/>
<accession>A0AAW0DAX2</accession>
<keyword evidence="2" id="KW-0812">Transmembrane</keyword>
<name>A0AAW0DAX2_9AGAR</name>
<keyword evidence="2" id="KW-0472">Membrane</keyword>
<keyword evidence="3" id="KW-0732">Signal</keyword>
<comment type="caution">
    <text evidence="4">The sequence shown here is derived from an EMBL/GenBank/DDBJ whole genome shotgun (WGS) entry which is preliminary data.</text>
</comment>
<keyword evidence="5" id="KW-1185">Reference proteome</keyword>
<sequence>MSKPLLFAFLLANPAFSVPIPASSIQYSSGIQCLAILLAFAGFFSILFVAKHFYIVRRRRHATPSHNNVSFGSSIDSSDQSKSSFFYFPKEKNSKAGFFVGFFGSPNWETTINIPSRGTFRYSLISQIRSSWSVRRTSSQKPSLYEFGERRPISRARTDGSALSSTLCATHPSQSPTYPPRARTSRTRRYSLPATSQTERQTRSQPRTRHSSLKSNRSHRDSSSCSGVRVVSGQTDHDVPLPFPAVSSSFFEFTSTSSIYSSTPRAKRPQSRSDRTPVPPLPPLPFITNSRRSSELPGTFKDTTDGHSHISHPYPLGSRSSSQGATKSERQPDDPTTHIPTGGQVEEDAVPLSSPKHAGTFPRIKPATRTPSLRSKKSPALGPSPLRIVTLPELSISEFGQLSPIVVVPDSDAASTERDPNAHRHLGVYPNIGIGYPSTWTETTRTPEDTSGSPKPRSRPISSFSSHRDSRARQDDSEVMLEIIRDLVEETSQWDQSLHMEDNFKALILSAELTPVGDSDMVQPEPKGSPVEIDLGLLELDAYRMQCLQDAQADARANSSQLATLEEEDEEEEIIVSNRYFGLFRFLP</sequence>
<feature type="region of interest" description="Disordered" evidence="1">
    <location>
        <begin position="258"/>
        <end position="385"/>
    </location>
</feature>
<feature type="chain" id="PRO_5043564381" evidence="3">
    <location>
        <begin position="18"/>
        <end position="588"/>
    </location>
</feature>
<protein>
    <submittedName>
        <fullName evidence="4">Uncharacterized protein</fullName>
    </submittedName>
</protein>
<feature type="compositionally biased region" description="Basic and acidic residues" evidence="1">
    <location>
        <begin position="327"/>
        <end position="336"/>
    </location>
</feature>
<feature type="transmembrane region" description="Helical" evidence="2">
    <location>
        <begin position="27"/>
        <end position="50"/>
    </location>
</feature>
<evidence type="ECO:0000256" key="2">
    <source>
        <dbReference type="SAM" id="Phobius"/>
    </source>
</evidence>
<feature type="compositionally biased region" description="Basic and acidic residues" evidence="1">
    <location>
        <begin position="466"/>
        <end position="475"/>
    </location>
</feature>
<proteinExistence type="predicted"/>
<evidence type="ECO:0000256" key="1">
    <source>
        <dbReference type="SAM" id="MobiDB-lite"/>
    </source>
</evidence>
<gene>
    <name evidence="4" type="ORF">VNI00_005527</name>
</gene>
<feature type="region of interest" description="Disordered" evidence="1">
    <location>
        <begin position="436"/>
        <end position="475"/>
    </location>
</feature>
<feature type="compositionally biased region" description="Polar residues" evidence="1">
    <location>
        <begin position="161"/>
        <end position="176"/>
    </location>
</feature>
<evidence type="ECO:0000256" key="3">
    <source>
        <dbReference type="SAM" id="SignalP"/>
    </source>
</evidence>
<evidence type="ECO:0000313" key="4">
    <source>
        <dbReference type="EMBL" id="KAK7049496.1"/>
    </source>
</evidence>
<feature type="compositionally biased region" description="Polar residues" evidence="1">
    <location>
        <begin position="193"/>
        <end position="205"/>
    </location>
</feature>
<evidence type="ECO:0000313" key="5">
    <source>
        <dbReference type="Proteomes" id="UP001383192"/>
    </source>
</evidence>
<dbReference type="EMBL" id="JAYKXP010000016">
    <property type="protein sequence ID" value="KAK7049496.1"/>
    <property type="molecule type" value="Genomic_DNA"/>
</dbReference>
<reference evidence="4 5" key="1">
    <citation type="submission" date="2024-01" db="EMBL/GenBank/DDBJ databases">
        <title>A draft genome for a cacao thread blight-causing isolate of Paramarasmius palmivorus.</title>
        <authorList>
            <person name="Baruah I.K."/>
            <person name="Bukari Y."/>
            <person name="Amoako-Attah I."/>
            <person name="Meinhardt L.W."/>
            <person name="Bailey B.A."/>
            <person name="Cohen S.P."/>
        </authorList>
    </citation>
    <scope>NUCLEOTIDE SEQUENCE [LARGE SCALE GENOMIC DNA]</scope>
    <source>
        <strain evidence="4 5">GH-12</strain>
    </source>
</reference>
<feature type="region of interest" description="Disordered" evidence="1">
    <location>
        <begin position="143"/>
        <end position="233"/>
    </location>
</feature>
<dbReference type="Proteomes" id="UP001383192">
    <property type="component" value="Unassembled WGS sequence"/>
</dbReference>
<feature type="signal peptide" evidence="3">
    <location>
        <begin position="1"/>
        <end position="17"/>
    </location>
</feature>
<feature type="compositionally biased region" description="Low complexity" evidence="1">
    <location>
        <begin position="223"/>
        <end position="233"/>
    </location>
</feature>
<feature type="compositionally biased region" description="Basic and acidic residues" evidence="1">
    <location>
        <begin position="147"/>
        <end position="158"/>
    </location>
</feature>
<organism evidence="4 5">
    <name type="scientific">Paramarasmius palmivorus</name>
    <dbReference type="NCBI Taxonomy" id="297713"/>
    <lineage>
        <taxon>Eukaryota</taxon>
        <taxon>Fungi</taxon>
        <taxon>Dikarya</taxon>
        <taxon>Basidiomycota</taxon>
        <taxon>Agaricomycotina</taxon>
        <taxon>Agaricomycetes</taxon>
        <taxon>Agaricomycetidae</taxon>
        <taxon>Agaricales</taxon>
        <taxon>Marasmiineae</taxon>
        <taxon>Marasmiaceae</taxon>
        <taxon>Paramarasmius</taxon>
    </lineage>
</organism>
<keyword evidence="2" id="KW-1133">Transmembrane helix</keyword>